<evidence type="ECO:0000313" key="3">
    <source>
        <dbReference type="Proteomes" id="UP001054820"/>
    </source>
</evidence>
<protein>
    <submittedName>
        <fullName evidence="2">Uncharacterized protein</fullName>
    </submittedName>
</protein>
<evidence type="ECO:0000313" key="2">
    <source>
        <dbReference type="EMBL" id="BCN93174.1"/>
    </source>
</evidence>
<dbReference type="Proteomes" id="UP001054820">
    <property type="component" value="Chromosome"/>
</dbReference>
<name>A0ABM7MCR0_9GAMM</name>
<proteinExistence type="predicted"/>
<gene>
    <name evidence="2" type="ORF">THMIRHAM_09590</name>
</gene>
<feature type="chain" id="PRO_5047082818" evidence="1">
    <location>
        <begin position="17"/>
        <end position="137"/>
    </location>
</feature>
<keyword evidence="3" id="KW-1185">Reference proteome</keyword>
<dbReference type="EMBL" id="AP024202">
    <property type="protein sequence ID" value="BCN93174.1"/>
    <property type="molecule type" value="Genomic_DNA"/>
</dbReference>
<reference evidence="2" key="1">
    <citation type="journal article" date="2022" name="Arch. Microbiol.">
        <title>Thiomicrorhabdus immobilis sp. nov., a mesophilic sulfur-oxidizing bacterium isolated from sediment of a brackish lake in northern Japan.</title>
        <authorList>
            <person name="Kojima H."/>
            <person name="Mochizuki J."/>
            <person name="Kanda M."/>
            <person name="Watanabe T."/>
            <person name="Fukui M."/>
        </authorList>
    </citation>
    <scope>NUCLEOTIDE SEQUENCE</scope>
    <source>
        <strain evidence="2">Am19</strain>
    </source>
</reference>
<sequence length="137" mass="15982">MVLMPVLSLFAPTSFANETTNNQNPELKLHSELVLKALQLDFYNIRCRGTSVAKNFNKVNRLYITKYSITANNFIKDFINPDVRAEKEAQEIDFKKNLNRMGGCAKAKDQDWIKEIHDQFNELYQQAEQSAWYPEEM</sequence>
<evidence type="ECO:0000256" key="1">
    <source>
        <dbReference type="SAM" id="SignalP"/>
    </source>
</evidence>
<feature type="signal peptide" evidence="1">
    <location>
        <begin position="1"/>
        <end position="16"/>
    </location>
</feature>
<keyword evidence="1" id="KW-0732">Signal</keyword>
<organism evidence="2 3">
    <name type="scientific">Thiomicrorhabdus immobilis</name>
    <dbReference type="NCBI Taxonomy" id="2791037"/>
    <lineage>
        <taxon>Bacteria</taxon>
        <taxon>Pseudomonadati</taxon>
        <taxon>Pseudomonadota</taxon>
        <taxon>Gammaproteobacteria</taxon>
        <taxon>Thiotrichales</taxon>
        <taxon>Piscirickettsiaceae</taxon>
        <taxon>Thiomicrorhabdus</taxon>
    </lineage>
</organism>
<accession>A0ABM7MCR0</accession>